<keyword evidence="1" id="KW-0812">Transmembrane</keyword>
<name>A0A451A7B7_9GAMM</name>
<evidence type="ECO:0000313" key="2">
    <source>
        <dbReference type="EMBL" id="VFK61922.1"/>
    </source>
</evidence>
<dbReference type="AlphaFoldDB" id="A0A451A7B7"/>
<accession>A0A451A7B7</accession>
<dbReference type="EMBL" id="CAADFW010000065">
    <property type="protein sequence ID" value="VFK61922.1"/>
    <property type="molecule type" value="Genomic_DNA"/>
</dbReference>
<protein>
    <submittedName>
        <fullName evidence="2">Uncharacterized protein</fullName>
    </submittedName>
</protein>
<evidence type="ECO:0000256" key="1">
    <source>
        <dbReference type="SAM" id="Phobius"/>
    </source>
</evidence>
<proteinExistence type="predicted"/>
<gene>
    <name evidence="2" type="ORF">BECKTC1821F_GA0114240_10658</name>
</gene>
<organism evidence="2">
    <name type="scientific">Candidatus Kentrum sp. TC</name>
    <dbReference type="NCBI Taxonomy" id="2126339"/>
    <lineage>
        <taxon>Bacteria</taxon>
        <taxon>Pseudomonadati</taxon>
        <taxon>Pseudomonadota</taxon>
        <taxon>Gammaproteobacteria</taxon>
        <taxon>Candidatus Kentrum</taxon>
    </lineage>
</organism>
<keyword evidence="1" id="KW-0472">Membrane</keyword>
<keyword evidence="1" id="KW-1133">Transmembrane helix</keyword>
<feature type="transmembrane region" description="Helical" evidence="1">
    <location>
        <begin position="30"/>
        <end position="53"/>
    </location>
</feature>
<reference evidence="2" key="1">
    <citation type="submission" date="2019-02" db="EMBL/GenBank/DDBJ databases">
        <authorList>
            <person name="Gruber-Vodicka R. H."/>
            <person name="Seah K. B. B."/>
        </authorList>
    </citation>
    <scope>NUCLEOTIDE SEQUENCE</scope>
    <source>
        <strain evidence="2">BECK_BZ126</strain>
    </source>
</reference>
<sequence>MPVSNVAASSIKLEASSIFPSFKRAKARRILSIPIVSPVMLLIILVILLPRIFSEELRLFRPGFRFDHGLRHKPAKDFRSKAPHDIPKLPEDSSLGFIACQSQRSVAAFPLADNFIRIRGLSSESQGSLDRLIPDAALSFPSVAANVLDGP</sequence>